<feature type="transmembrane region" description="Helical" evidence="1">
    <location>
        <begin position="334"/>
        <end position="358"/>
    </location>
</feature>
<feature type="transmembrane region" description="Helical" evidence="1">
    <location>
        <begin position="426"/>
        <end position="447"/>
    </location>
</feature>
<dbReference type="RefSeq" id="WP_220587628.1">
    <property type="nucleotide sequence ID" value="NZ_RKLQ01000001.1"/>
</dbReference>
<dbReference type="AlphaFoldDB" id="A0A8J7YHH2"/>
<dbReference type="EMBL" id="RKLQ01000001">
    <property type="protein sequence ID" value="MBX0303421.1"/>
    <property type="molecule type" value="Genomic_DNA"/>
</dbReference>
<keyword evidence="1" id="KW-1133">Transmembrane helix</keyword>
<feature type="transmembrane region" description="Helical" evidence="1">
    <location>
        <begin position="104"/>
        <end position="123"/>
    </location>
</feature>
<sequence length="481" mass="48896">MAIGGTRLDNPSAVGDEGRPRGASLTVIAVVVVAVLAAAGYLVGKPLMFTSFALFVGFMSAGMALLSRDRLQSTVLGHLLFLPSAVVLSALVGASGLLGLATPGVAALAVGALAAMFGVAAGWNDAFDRSTVRTTLVESGLSYLLFVVWLVVLGVFVGLGLLGRGVVLSLTRGAGSVVSFFGLFGLLAIAAFCLYVAVRAFPAIELTPVHRRDAARARYRRLKSTLLRLTAVAGIAVVVGFLGLVTGTIQPLLSVPFVGGPIVVLTRLTAIPLASVATLALIMAVLAWVTRRATAGFENLSTRTVGAAVAAVCYSVALLASIPTFLRLGYIGVAFFYLVPVLPLLVYLGLVGVVIGFATGMLPGRAASPAVVAAGLVAMGLGGAMYGFPSLFVFAAVTGALVTWDVGTFGLSVTAELGHIPETRRLELYHGVVAVGIGLVAVAGLTVIDLARRSVGSGIGSPTTMGLAVLGVVLVAVGLRG</sequence>
<dbReference type="InterPro" id="IPR055941">
    <property type="entry name" value="DUF7519"/>
</dbReference>
<protein>
    <submittedName>
        <fullName evidence="2">Glycosyl transferase</fullName>
    </submittedName>
</protein>
<organism evidence="2 3">
    <name type="scientific">Haloarcula salinisoli</name>
    <dbReference type="NCBI Taxonomy" id="2487746"/>
    <lineage>
        <taxon>Archaea</taxon>
        <taxon>Methanobacteriati</taxon>
        <taxon>Methanobacteriota</taxon>
        <taxon>Stenosarchaea group</taxon>
        <taxon>Halobacteria</taxon>
        <taxon>Halobacteriales</taxon>
        <taxon>Haloarculaceae</taxon>
        <taxon>Haloarcula</taxon>
    </lineage>
</organism>
<feature type="transmembrane region" description="Helical" evidence="1">
    <location>
        <begin position="370"/>
        <end position="388"/>
    </location>
</feature>
<accession>A0A8J7YHH2</accession>
<keyword evidence="1" id="KW-0472">Membrane</keyword>
<dbReference type="Proteomes" id="UP000783863">
    <property type="component" value="Unassembled WGS sequence"/>
</dbReference>
<gene>
    <name evidence="2" type="ORF">EGD98_07020</name>
</gene>
<feature type="transmembrane region" description="Helical" evidence="1">
    <location>
        <begin position="301"/>
        <end position="322"/>
    </location>
</feature>
<name>A0A8J7YHH2_9EURY</name>
<proteinExistence type="predicted"/>
<evidence type="ECO:0000256" key="1">
    <source>
        <dbReference type="SAM" id="Phobius"/>
    </source>
</evidence>
<feature type="transmembrane region" description="Helical" evidence="1">
    <location>
        <begin position="174"/>
        <end position="198"/>
    </location>
</feature>
<keyword evidence="2" id="KW-0808">Transferase</keyword>
<comment type="caution">
    <text evidence="2">The sequence shown here is derived from an EMBL/GenBank/DDBJ whole genome shotgun (WGS) entry which is preliminary data.</text>
</comment>
<evidence type="ECO:0000313" key="2">
    <source>
        <dbReference type="EMBL" id="MBX0303421.1"/>
    </source>
</evidence>
<dbReference type="Pfam" id="PF24363">
    <property type="entry name" value="DUF7519"/>
    <property type="match status" value="1"/>
</dbReference>
<feature type="transmembrane region" description="Helical" evidence="1">
    <location>
        <begin position="22"/>
        <end position="43"/>
    </location>
</feature>
<evidence type="ECO:0000313" key="3">
    <source>
        <dbReference type="Proteomes" id="UP000783863"/>
    </source>
</evidence>
<feature type="transmembrane region" description="Helical" evidence="1">
    <location>
        <begin position="79"/>
        <end position="98"/>
    </location>
</feature>
<feature type="transmembrane region" description="Helical" evidence="1">
    <location>
        <begin position="226"/>
        <end position="249"/>
    </location>
</feature>
<feature type="transmembrane region" description="Helical" evidence="1">
    <location>
        <begin position="394"/>
        <end position="414"/>
    </location>
</feature>
<feature type="transmembrane region" description="Helical" evidence="1">
    <location>
        <begin position="269"/>
        <end position="289"/>
    </location>
</feature>
<dbReference type="GO" id="GO:0016740">
    <property type="term" value="F:transferase activity"/>
    <property type="evidence" value="ECO:0007669"/>
    <property type="project" value="UniProtKB-KW"/>
</dbReference>
<keyword evidence="3" id="KW-1185">Reference proteome</keyword>
<reference evidence="2" key="1">
    <citation type="submission" date="2021-06" db="EMBL/GenBank/DDBJ databases">
        <title>Halomicroarcula sp. F24A a new haloarchaeum isolated from saline soil.</title>
        <authorList>
            <person name="Duran-Viseras A."/>
            <person name="Sanchez-Porro C."/>
            <person name="Ventosa A."/>
        </authorList>
    </citation>
    <scope>NUCLEOTIDE SEQUENCE</scope>
    <source>
        <strain evidence="2">F24A</strain>
    </source>
</reference>
<feature type="transmembrane region" description="Helical" evidence="1">
    <location>
        <begin position="143"/>
        <end position="162"/>
    </location>
</feature>
<feature type="transmembrane region" description="Helical" evidence="1">
    <location>
        <begin position="459"/>
        <end position="479"/>
    </location>
</feature>
<feature type="transmembrane region" description="Helical" evidence="1">
    <location>
        <begin position="49"/>
        <end position="67"/>
    </location>
</feature>
<keyword evidence="1" id="KW-0812">Transmembrane</keyword>